<dbReference type="EMBL" id="AEAH01000360">
    <property type="protein sequence ID" value="EGH28955.1"/>
    <property type="molecule type" value="Genomic_DNA"/>
</dbReference>
<proteinExistence type="predicted"/>
<keyword evidence="1" id="KW-0472">Membrane</keyword>
<dbReference type="HOGENOM" id="CLU_2194715_0_0_6"/>
<accession>F3FFG9</accession>
<feature type="transmembrane region" description="Helical" evidence="1">
    <location>
        <begin position="6"/>
        <end position="27"/>
    </location>
</feature>
<keyword evidence="1" id="KW-0812">Transmembrane</keyword>
<comment type="caution">
    <text evidence="2">The sequence shown here is derived from an EMBL/GenBank/DDBJ whole genome shotgun (WGS) entry which is preliminary data.</text>
</comment>
<organism evidence="2 3">
    <name type="scientific">Pseudomonas syringae pv. japonica str. M301072</name>
    <dbReference type="NCBI Taxonomy" id="629262"/>
    <lineage>
        <taxon>Bacteria</taxon>
        <taxon>Pseudomonadati</taxon>
        <taxon>Pseudomonadota</taxon>
        <taxon>Gammaproteobacteria</taxon>
        <taxon>Pseudomonadales</taxon>
        <taxon>Pseudomonadaceae</taxon>
        <taxon>Pseudomonas</taxon>
        <taxon>Pseudomonas syringae</taxon>
    </lineage>
</organism>
<reference evidence="2 3" key="1">
    <citation type="journal article" date="2011" name="PLoS Pathog.">
        <title>Dynamic evolution of pathogenicity revealed by sequencing and comparative genomics of 19 Pseudomonas syringae isolates.</title>
        <authorList>
            <person name="Baltrus D.A."/>
            <person name="Nishimura M.T."/>
            <person name="Romanchuk A."/>
            <person name="Chang J.H."/>
            <person name="Mukhtar M.S."/>
            <person name="Cherkis K."/>
            <person name="Roach J."/>
            <person name="Grant S.R."/>
            <person name="Jones C.D."/>
            <person name="Dangl J.L."/>
        </authorList>
    </citation>
    <scope>NUCLEOTIDE SEQUENCE [LARGE SCALE GENOMIC DNA]</scope>
    <source>
        <strain evidence="3">M301072PT</strain>
    </source>
</reference>
<gene>
    <name evidence="2" type="ORF">PSYJA_08238</name>
</gene>
<dbReference type="Proteomes" id="UP000004471">
    <property type="component" value="Unassembled WGS sequence"/>
</dbReference>
<evidence type="ECO:0000313" key="3">
    <source>
        <dbReference type="Proteomes" id="UP000004471"/>
    </source>
</evidence>
<feature type="transmembrane region" description="Helical" evidence="1">
    <location>
        <begin position="34"/>
        <end position="61"/>
    </location>
</feature>
<name>F3FFG9_PSESX</name>
<protein>
    <submittedName>
        <fullName evidence="2">Uncharacterized protein</fullName>
    </submittedName>
</protein>
<sequence>MHVAPLYILLTLNLFPLPSLSMVQLLLACPQLLALMVFLLPLVHLVLLAKAIVVILVLLIVPQVVNANLILKSVLMQKVLCQILTLGNNPAILRIPPTLVVAVLPFQA</sequence>
<evidence type="ECO:0000313" key="2">
    <source>
        <dbReference type="EMBL" id="EGH28955.1"/>
    </source>
</evidence>
<dbReference type="AlphaFoldDB" id="F3FFG9"/>
<evidence type="ECO:0000256" key="1">
    <source>
        <dbReference type="SAM" id="Phobius"/>
    </source>
</evidence>
<keyword evidence="1" id="KW-1133">Transmembrane helix</keyword>